<feature type="domain" description="Dynamin-type G" evidence="6">
    <location>
        <begin position="23"/>
        <end position="337"/>
    </location>
</feature>
<dbReference type="InterPro" id="IPR027417">
    <property type="entry name" value="P-loop_NTPase"/>
</dbReference>
<dbReference type="Proteomes" id="UP001054902">
    <property type="component" value="Unassembled WGS sequence"/>
</dbReference>
<feature type="domain" description="GED" evidence="5">
    <location>
        <begin position="677"/>
        <end position="768"/>
    </location>
</feature>
<dbReference type="PANTHER" id="PTHR11566">
    <property type="entry name" value="DYNAMIN"/>
    <property type="match status" value="1"/>
</dbReference>
<gene>
    <name evidence="7" type="ORF">CTEN210_05032</name>
</gene>
<evidence type="ECO:0000256" key="2">
    <source>
        <dbReference type="ARBA" id="ARBA00023134"/>
    </source>
</evidence>
<dbReference type="GO" id="GO:0016020">
    <property type="term" value="C:membrane"/>
    <property type="evidence" value="ECO:0007669"/>
    <property type="project" value="TreeGrafter"/>
</dbReference>
<evidence type="ECO:0000313" key="7">
    <source>
        <dbReference type="EMBL" id="GFH48556.1"/>
    </source>
</evidence>
<dbReference type="PROSITE" id="PS51388">
    <property type="entry name" value="GED"/>
    <property type="match status" value="1"/>
</dbReference>
<keyword evidence="1 3" id="KW-0547">Nucleotide-binding</keyword>
<dbReference type="Gene3D" id="1.20.120.1240">
    <property type="entry name" value="Dynamin, middle domain"/>
    <property type="match status" value="1"/>
</dbReference>
<feature type="compositionally biased region" description="Polar residues" evidence="4">
    <location>
        <begin position="632"/>
        <end position="645"/>
    </location>
</feature>
<dbReference type="InterPro" id="IPR045063">
    <property type="entry name" value="Dynamin_N"/>
</dbReference>
<evidence type="ECO:0000259" key="6">
    <source>
        <dbReference type="PROSITE" id="PS51718"/>
    </source>
</evidence>
<organism evidence="7 8">
    <name type="scientific">Chaetoceros tenuissimus</name>
    <dbReference type="NCBI Taxonomy" id="426638"/>
    <lineage>
        <taxon>Eukaryota</taxon>
        <taxon>Sar</taxon>
        <taxon>Stramenopiles</taxon>
        <taxon>Ochrophyta</taxon>
        <taxon>Bacillariophyta</taxon>
        <taxon>Coscinodiscophyceae</taxon>
        <taxon>Chaetocerotophycidae</taxon>
        <taxon>Chaetocerotales</taxon>
        <taxon>Chaetocerotaceae</taxon>
        <taxon>Chaetoceros</taxon>
    </lineage>
</organism>
<evidence type="ECO:0000256" key="1">
    <source>
        <dbReference type="ARBA" id="ARBA00022741"/>
    </source>
</evidence>
<dbReference type="SMART" id="SM00302">
    <property type="entry name" value="GED"/>
    <property type="match status" value="1"/>
</dbReference>
<comment type="caution">
    <text evidence="7">The sequence shown here is derived from an EMBL/GenBank/DDBJ whole genome shotgun (WGS) entry which is preliminary data.</text>
</comment>
<keyword evidence="8" id="KW-1185">Reference proteome</keyword>
<dbReference type="EMBL" id="BLLK01000028">
    <property type="protein sequence ID" value="GFH48556.1"/>
    <property type="molecule type" value="Genomic_DNA"/>
</dbReference>
<name>A0AAD3H352_9STRA</name>
<dbReference type="Pfam" id="PF00350">
    <property type="entry name" value="Dynamin_N"/>
    <property type="match status" value="1"/>
</dbReference>
<dbReference type="PRINTS" id="PR00195">
    <property type="entry name" value="DYNAMIN"/>
</dbReference>
<evidence type="ECO:0000313" key="8">
    <source>
        <dbReference type="Proteomes" id="UP001054902"/>
    </source>
</evidence>
<dbReference type="InterPro" id="IPR000375">
    <property type="entry name" value="Dynamin_stalk"/>
</dbReference>
<dbReference type="InterPro" id="IPR020850">
    <property type="entry name" value="GED_dom"/>
</dbReference>
<dbReference type="PROSITE" id="PS00410">
    <property type="entry name" value="G_DYNAMIN_1"/>
    <property type="match status" value="1"/>
</dbReference>
<dbReference type="InterPro" id="IPR022812">
    <property type="entry name" value="Dynamin"/>
</dbReference>
<evidence type="ECO:0000256" key="3">
    <source>
        <dbReference type="RuleBase" id="RU003932"/>
    </source>
</evidence>
<dbReference type="InterPro" id="IPR019762">
    <property type="entry name" value="Dynamin_GTPase_CS"/>
</dbReference>
<dbReference type="SMART" id="SM00053">
    <property type="entry name" value="DYNc"/>
    <property type="match status" value="1"/>
</dbReference>
<dbReference type="AlphaFoldDB" id="A0AAD3H352"/>
<evidence type="ECO:0000256" key="4">
    <source>
        <dbReference type="SAM" id="MobiDB-lite"/>
    </source>
</evidence>
<dbReference type="Pfam" id="PF02212">
    <property type="entry name" value="GED"/>
    <property type="match status" value="1"/>
</dbReference>
<reference evidence="7 8" key="1">
    <citation type="journal article" date="2021" name="Sci. Rep.">
        <title>The genome of the diatom Chaetoceros tenuissimus carries an ancient integrated fragment of an extant virus.</title>
        <authorList>
            <person name="Hongo Y."/>
            <person name="Kimura K."/>
            <person name="Takaki Y."/>
            <person name="Yoshida Y."/>
            <person name="Baba S."/>
            <person name="Kobayashi G."/>
            <person name="Nagasaki K."/>
            <person name="Hano T."/>
            <person name="Tomaru Y."/>
        </authorList>
    </citation>
    <scope>NUCLEOTIDE SEQUENCE [LARGE SCALE GENOMIC DNA]</scope>
    <source>
        <strain evidence="7 8">NIES-3715</strain>
    </source>
</reference>
<dbReference type="GO" id="GO:0008017">
    <property type="term" value="F:microtubule binding"/>
    <property type="evidence" value="ECO:0007669"/>
    <property type="project" value="TreeGrafter"/>
</dbReference>
<feature type="region of interest" description="Disordered" evidence="4">
    <location>
        <begin position="632"/>
        <end position="651"/>
    </location>
</feature>
<dbReference type="GO" id="GO:0003924">
    <property type="term" value="F:GTPase activity"/>
    <property type="evidence" value="ECO:0007669"/>
    <property type="project" value="InterPro"/>
</dbReference>
<dbReference type="CDD" id="cd08771">
    <property type="entry name" value="DLP_1"/>
    <property type="match status" value="1"/>
</dbReference>
<dbReference type="InterPro" id="IPR001401">
    <property type="entry name" value="Dynamin_GTPase"/>
</dbReference>
<protein>
    <recommendedName>
        <fullName evidence="9">Dynamin GTPase</fullName>
    </recommendedName>
</protein>
<dbReference type="PROSITE" id="PS51718">
    <property type="entry name" value="G_DYNAMIN_2"/>
    <property type="match status" value="1"/>
</dbReference>
<keyword evidence="2 3" id="KW-0342">GTP-binding</keyword>
<comment type="similarity">
    <text evidence="3">Belongs to the TRAFAC class dynamin-like GTPase superfamily. Dynamin/Fzo/YdjA family.</text>
</comment>
<dbReference type="GO" id="GO:0005874">
    <property type="term" value="C:microtubule"/>
    <property type="evidence" value="ECO:0007669"/>
    <property type="project" value="TreeGrafter"/>
</dbReference>
<dbReference type="InterPro" id="IPR003130">
    <property type="entry name" value="GED"/>
</dbReference>
<dbReference type="GO" id="GO:0005737">
    <property type="term" value="C:cytoplasm"/>
    <property type="evidence" value="ECO:0007669"/>
    <property type="project" value="TreeGrafter"/>
</dbReference>
<dbReference type="GO" id="GO:0005525">
    <property type="term" value="F:GTP binding"/>
    <property type="evidence" value="ECO:0007669"/>
    <property type="project" value="UniProtKB-KW"/>
</dbReference>
<dbReference type="InterPro" id="IPR030381">
    <property type="entry name" value="G_DYNAMIN_dom"/>
</dbReference>
<dbReference type="Pfam" id="PF01031">
    <property type="entry name" value="Dynamin_M"/>
    <property type="match status" value="1"/>
</dbReference>
<evidence type="ECO:0000259" key="5">
    <source>
        <dbReference type="PROSITE" id="PS51388"/>
    </source>
</evidence>
<sequence length="771" mass="85942">MEQLIPIASKLQDVLGVCGQTTSLNLPQIVVVGGQSSGKSSVLEAIVGRSFLPRGTGIVTRRPLILQLYNTNIQDDPSVQSHDMNDLELGESIDQQLSYDVDRTQTTSTDDNANNSLEEWGEFLHLPNQKFYDFTEIQQEIIRDTNRITGHNKGINSTPIHLKIYSPHVLSLTMVDLPGIAKVAVGDQPLDIEEQIRDMCLKYIDNPNAIILAVTAANQDIANSDALQLAKEVDPLGERTLGVLTKLDLMDPGTDASDILYNKIIPLRKGYIGVVNRGQKDIDTDLSIRKGLIKEQHFFRNHPAYGHDRSLQPKLGTKNLARSLNSILMHHIRECLPELKSRITNMMNDVQMELEELGTEHKITKSTMGQSLLSLLSKFTTNFSSAIEGKGNLMTSSSHTKHANSSVLSDMNELFGGARINFIFNDIFAASLNSVGPFDGLSDEEIRTTITNANGTRPSLFVPEISFDILVRRQISRLEQPGIQCVELVYEELQRIANQCEPGELTRFPNLRDRLVDVVNDLLKRAVMPTQMMVSNLIKFELAYINSSHPDFIGGPKAVSQLMRKAEREKEAAARKAAMENAGVVSATPLSGASLNSYMEGEKENHENGTAPLVDEQGGILNFVFGRGKTPNRPTTKSIFRTPGTTDRPPSIVQLPQVADTLRQTDAPITDREKTEMELIKALIESYFNIVRKNFIDMVPKTIMYFLVNHVRDAMQNELVSELYRDVELPTLMKEADDVAQRRKTCAEMNDLLATALDIVNEVRDFNAYKV</sequence>
<accession>A0AAD3H352</accession>
<proteinExistence type="inferred from homology"/>
<dbReference type="Gene3D" id="3.40.50.300">
    <property type="entry name" value="P-loop containing nucleotide triphosphate hydrolases"/>
    <property type="match status" value="1"/>
</dbReference>
<evidence type="ECO:0008006" key="9">
    <source>
        <dbReference type="Google" id="ProtNLM"/>
    </source>
</evidence>
<dbReference type="PANTHER" id="PTHR11566:SF21">
    <property type="entry name" value="DYNAMIN RELATED PROTEIN 1, ISOFORM A"/>
    <property type="match status" value="1"/>
</dbReference>
<dbReference type="SUPFAM" id="SSF52540">
    <property type="entry name" value="P-loop containing nucleoside triphosphate hydrolases"/>
    <property type="match status" value="1"/>
</dbReference>